<dbReference type="InterPro" id="IPR024679">
    <property type="entry name" value="Ipi1_N"/>
</dbReference>
<evidence type="ECO:0000313" key="9">
    <source>
        <dbReference type="Proteomes" id="UP001059893"/>
    </source>
</evidence>
<evidence type="ECO:0000256" key="6">
    <source>
        <dbReference type="SAM" id="MobiDB-lite"/>
    </source>
</evidence>
<reference evidence="8" key="1">
    <citation type="submission" date="2021-01" db="EMBL/GenBank/DDBJ databases">
        <title>Deciphering the adaptive evolutionary patterns associated with biogeogrpahic diversity in the finger millet blast pathogen Magnaporthe oryzae in Eastern Africa.</title>
        <authorList>
            <person name="Onyema G."/>
            <person name="Shittu T.A."/>
            <person name="Dodsworth S."/>
            <person name="Devilliers S."/>
            <person name="Muthumeenakshi S."/>
            <person name="Sreenivasaprasad S."/>
        </authorList>
    </citation>
    <scope>NUCLEOTIDE SEQUENCE</scope>
    <source>
        <strain evidence="8">D15/s37</strain>
    </source>
</reference>
<keyword evidence="5" id="KW-0698">rRNA processing</keyword>
<dbReference type="InterPro" id="IPR016024">
    <property type="entry name" value="ARM-type_fold"/>
</dbReference>
<dbReference type="SUPFAM" id="SSF48371">
    <property type="entry name" value="ARM repeat"/>
    <property type="match status" value="1"/>
</dbReference>
<comment type="caution">
    <text evidence="8">The sequence shown here is derived from an EMBL/GenBank/DDBJ whole genome shotgun (WGS) entry which is preliminary data.</text>
</comment>
<comment type="subunit">
    <text evidence="5">Component of the RIX1 complex.</text>
</comment>
<feature type="compositionally biased region" description="Basic residues" evidence="6">
    <location>
        <begin position="1"/>
        <end position="11"/>
    </location>
</feature>
<sequence>MGSSVRKKKEKKKDFQKTKLKVGKAKEKPASFTDTSFKSRAIVVAQSSLTVEGPNPVEQFKHYLSLASTSRSENQRRDALAFLTTQLSHQPPNNPVGTPAILAKLLPLISDSNSGVRTQLYKLLQALPSADIQPQVERISMYVRAGMTHLSADIRDDTLSIMEWLLEVAGSEVVSCAGGWMKTLNVFAAMLGWSSIVAANAAAAAAGSAPRNKGWTSAPKSTFGAAKGGASYARQLLALAKFLEIGFRPEATGSGGQRTLWNSLYRLPRTSNPFGYLNLFGAPRDEDSEIYADREDRQRVFSRKWHAVFTKGLEEAKKEGGAVGRAGAVLNQTLKDGLADYDDHVL</sequence>
<keyword evidence="5" id="KW-0690">Ribosome biogenesis</keyword>
<comment type="function">
    <text evidence="1 5">Component of the RIX1 complex required for processing of ITS2 sequences from 35S pre-rRNA.</text>
</comment>
<dbReference type="PANTHER" id="PTHR16056:SF2">
    <property type="entry name" value="TESTIS-EXPRESSED PROTEIN 10"/>
    <property type="match status" value="1"/>
</dbReference>
<dbReference type="Gene3D" id="1.25.10.10">
    <property type="entry name" value="Leucine-rich Repeat Variant"/>
    <property type="match status" value="1"/>
</dbReference>
<comment type="similarity">
    <text evidence="3 5">Belongs to the IPI1/TEX10 family.</text>
</comment>
<evidence type="ECO:0000259" key="7">
    <source>
        <dbReference type="Pfam" id="PF12333"/>
    </source>
</evidence>
<comment type="subcellular location">
    <subcellularLocation>
        <location evidence="2 5">Nucleus</location>
    </subcellularLocation>
</comment>
<organism evidence="8 9">
    <name type="scientific">Pyricularia grisea</name>
    <name type="common">Crabgrass-specific blast fungus</name>
    <name type="synonym">Magnaporthe grisea</name>
    <dbReference type="NCBI Taxonomy" id="148305"/>
    <lineage>
        <taxon>Eukaryota</taxon>
        <taxon>Fungi</taxon>
        <taxon>Dikarya</taxon>
        <taxon>Ascomycota</taxon>
        <taxon>Pezizomycotina</taxon>
        <taxon>Sordariomycetes</taxon>
        <taxon>Sordariomycetidae</taxon>
        <taxon>Magnaporthales</taxon>
        <taxon>Pyriculariaceae</taxon>
        <taxon>Pyricularia</taxon>
    </lineage>
</organism>
<keyword evidence="4 5" id="KW-0539">Nucleus</keyword>
<evidence type="ECO:0000256" key="3">
    <source>
        <dbReference type="ARBA" id="ARBA00006427"/>
    </source>
</evidence>
<proteinExistence type="inferred from homology"/>
<gene>
    <name evidence="8" type="primary">IPI1</name>
    <name evidence="8" type="ORF">MCOR33_000633</name>
</gene>
<dbReference type="EMBL" id="JABSND010000005">
    <property type="protein sequence ID" value="KAI6304323.1"/>
    <property type="molecule type" value="Genomic_DNA"/>
</dbReference>
<evidence type="ECO:0000256" key="2">
    <source>
        <dbReference type="ARBA" id="ARBA00004123"/>
    </source>
</evidence>
<evidence type="ECO:0000256" key="5">
    <source>
        <dbReference type="RuleBase" id="RU368021"/>
    </source>
</evidence>
<evidence type="ECO:0000313" key="8">
    <source>
        <dbReference type="EMBL" id="KAI6304323.1"/>
    </source>
</evidence>
<evidence type="ECO:0000256" key="4">
    <source>
        <dbReference type="ARBA" id="ARBA00023242"/>
    </source>
</evidence>
<keyword evidence="9" id="KW-1185">Reference proteome</keyword>
<dbReference type="Proteomes" id="UP001059893">
    <property type="component" value="Unassembled WGS sequence"/>
</dbReference>
<accession>A0ABQ8P210</accession>
<dbReference type="PANTHER" id="PTHR16056">
    <property type="entry name" value="REGULATOR OF MICROTUBULE DYNAMICS PROTEIN"/>
    <property type="match status" value="1"/>
</dbReference>
<protein>
    <recommendedName>
        <fullName evidence="5">Pre-rRNA-processing protein</fullName>
    </recommendedName>
</protein>
<dbReference type="Pfam" id="PF12333">
    <property type="entry name" value="Ipi1_N"/>
    <property type="match status" value="1"/>
</dbReference>
<dbReference type="InterPro" id="IPR011989">
    <property type="entry name" value="ARM-like"/>
</dbReference>
<evidence type="ECO:0000256" key="1">
    <source>
        <dbReference type="ARBA" id="ARBA00002355"/>
    </source>
</evidence>
<feature type="region of interest" description="Disordered" evidence="6">
    <location>
        <begin position="1"/>
        <end position="29"/>
    </location>
</feature>
<name>A0ABQ8P210_PYRGI</name>
<feature type="domain" description="Pre-rRNA-processing protein Ipi1 N-terminal" evidence="7">
    <location>
        <begin position="131"/>
        <end position="243"/>
    </location>
</feature>